<organism evidence="1 2">
    <name type="scientific">Pangasius djambal</name>
    <dbReference type="NCBI Taxonomy" id="1691987"/>
    <lineage>
        <taxon>Eukaryota</taxon>
        <taxon>Metazoa</taxon>
        <taxon>Chordata</taxon>
        <taxon>Craniata</taxon>
        <taxon>Vertebrata</taxon>
        <taxon>Euteleostomi</taxon>
        <taxon>Actinopterygii</taxon>
        <taxon>Neopterygii</taxon>
        <taxon>Teleostei</taxon>
        <taxon>Ostariophysi</taxon>
        <taxon>Siluriformes</taxon>
        <taxon>Pangasiidae</taxon>
        <taxon>Pangasius</taxon>
    </lineage>
</organism>
<feature type="non-terminal residue" evidence="1">
    <location>
        <position position="1"/>
    </location>
</feature>
<dbReference type="Proteomes" id="UP000830395">
    <property type="component" value="Chromosome 13"/>
</dbReference>
<name>A0ACC5YUQ5_9TELE</name>
<protein>
    <submittedName>
        <fullName evidence="1">Uncharacterized protein</fullName>
    </submittedName>
</protein>
<sequence length="591" mass="66739">GRGRERERAREGEGGRVRERIHLSHSGCKTHQKKKKKNTAEASTVEREESGGENRAVASHASERDMDLPAVGEHVFAVEGIEKKRIRKGRTEYLVKWRGWSPRYNTWEPEENILDPRLLVAFQNRERQEQQMGYRKRGPKPKHLLIQLPAFARRSSILADLQETSLDEENQFKVDSLQMHRSQPQHYQLNSKKHHQYQPNSKEIPAEAHTNGKKKHFYQLNSKKHHHYQPDPKMYDQQTTKPKEVKGHDPSIKGWNLPPALQQKWVRDKDTGSLNKVKDLSMEHKQLLIPANKEDQTVKTTSKDPLLSSGISSKMKIIRNKNKNGRIVIVMSKYMDNGVQHSKVKNRDSPGTEKPKQTEETINGNAAKLVKGTAGQENGAPNHSGACITSDFVHKVPHKKFELSKAKLNTEAGHRTEKEVKKINLSHNHSLQLSTKTSSSPISVGEDAPLQKDSTNHHLSNRKRNLSEPNKAASDCKKFLSSRSISAPNPVVVSPQREPIDLHCSGQITSGGYNYTVPDTIPDEPIDLSCGRTRLHAEAPTESHVPVDDAPDTSEKSEEPVSYFKPFSGNIIITDVTTNCLTVTFKEYVSI</sequence>
<gene>
    <name evidence="1" type="ORF">PDJAM_G00045990</name>
</gene>
<accession>A0ACC5YUQ5</accession>
<dbReference type="EMBL" id="CM040987">
    <property type="protein sequence ID" value="MCJ8739332.1"/>
    <property type="molecule type" value="Genomic_DNA"/>
</dbReference>
<evidence type="ECO:0000313" key="2">
    <source>
        <dbReference type="Proteomes" id="UP000830395"/>
    </source>
</evidence>
<evidence type="ECO:0000313" key="1">
    <source>
        <dbReference type="EMBL" id="MCJ8739332.1"/>
    </source>
</evidence>
<proteinExistence type="predicted"/>
<keyword evidence="2" id="KW-1185">Reference proteome</keyword>
<comment type="caution">
    <text evidence="1">The sequence shown here is derived from an EMBL/GenBank/DDBJ whole genome shotgun (WGS) entry which is preliminary data.</text>
</comment>
<reference evidence="1" key="1">
    <citation type="submission" date="2020-02" db="EMBL/GenBank/DDBJ databases">
        <title>Genome sequencing of the panga catfish, Pangasius djambal.</title>
        <authorList>
            <person name="Wen M."/>
            <person name="Zahm M."/>
            <person name="Roques C."/>
            <person name="Cabau C."/>
            <person name="Klopp C."/>
            <person name="Donnadieu C."/>
            <person name="Jouanno E."/>
            <person name="Avarre J.-C."/>
            <person name="Campet M."/>
            <person name="Ha T."/>
            <person name="Dugue R."/>
            <person name="Lampietro C."/>
            <person name="Louis A."/>
            <person name="Herpin A."/>
            <person name="Echchiki A."/>
            <person name="Berthelot C."/>
            <person name="Parey E."/>
            <person name="Roest-Crollius H."/>
            <person name="Braasch I."/>
            <person name="Postlethwait J.H."/>
            <person name="Bobe J."/>
            <person name="Montfort J."/>
            <person name="Bouchez O."/>
            <person name="Begum T."/>
            <person name="Schartl M."/>
            <person name="Gustiano R."/>
            <person name="Guiguen Y."/>
        </authorList>
    </citation>
    <scope>NUCLEOTIDE SEQUENCE</scope>
    <source>
        <strain evidence="1">Pdj_M5554</strain>
    </source>
</reference>